<accession>A0AAD9C054</accession>
<protein>
    <submittedName>
        <fullName evidence="1">CMP-N-acetylneuraminate-beta-galactosamide-alpha-23-sialyltransferase 2</fullName>
    </submittedName>
</protein>
<dbReference type="AlphaFoldDB" id="A0AAD9C054"/>
<evidence type="ECO:0000313" key="2">
    <source>
        <dbReference type="Proteomes" id="UP001228049"/>
    </source>
</evidence>
<name>A0AAD9C054_DISEL</name>
<comment type="caution">
    <text evidence="1">The sequence shown here is derived from an EMBL/GenBank/DDBJ whole genome shotgun (WGS) entry which is preliminary data.</text>
</comment>
<reference evidence="1" key="1">
    <citation type="submission" date="2023-04" db="EMBL/GenBank/DDBJ databases">
        <title>Chromosome-level genome of Chaenocephalus aceratus.</title>
        <authorList>
            <person name="Park H."/>
        </authorList>
    </citation>
    <scope>NUCLEOTIDE SEQUENCE</scope>
    <source>
        <strain evidence="1">DE</strain>
        <tissue evidence="1">Muscle</tissue>
    </source>
</reference>
<gene>
    <name evidence="1" type="ORF">KUDE01_018904</name>
</gene>
<dbReference type="EMBL" id="JASDAP010000011">
    <property type="protein sequence ID" value="KAK1893440.1"/>
    <property type="molecule type" value="Genomic_DNA"/>
</dbReference>
<organism evidence="1 2">
    <name type="scientific">Dissostichus eleginoides</name>
    <name type="common">Patagonian toothfish</name>
    <name type="synonym">Dissostichus amissus</name>
    <dbReference type="NCBI Taxonomy" id="100907"/>
    <lineage>
        <taxon>Eukaryota</taxon>
        <taxon>Metazoa</taxon>
        <taxon>Chordata</taxon>
        <taxon>Craniata</taxon>
        <taxon>Vertebrata</taxon>
        <taxon>Euteleostomi</taxon>
        <taxon>Actinopterygii</taxon>
        <taxon>Neopterygii</taxon>
        <taxon>Teleostei</taxon>
        <taxon>Neoteleostei</taxon>
        <taxon>Acanthomorphata</taxon>
        <taxon>Eupercaria</taxon>
        <taxon>Perciformes</taxon>
        <taxon>Notothenioidei</taxon>
        <taxon>Nototheniidae</taxon>
        <taxon>Dissostichus</taxon>
    </lineage>
</organism>
<evidence type="ECO:0000313" key="1">
    <source>
        <dbReference type="EMBL" id="KAK1893440.1"/>
    </source>
</evidence>
<dbReference type="Proteomes" id="UP001228049">
    <property type="component" value="Unassembled WGS sequence"/>
</dbReference>
<proteinExistence type="predicted"/>
<sequence length="70" mass="7523">MVRVAAPLAVPHRDGGPGRVVFRNKLIPEFGAFKRFATARVERIQRKSASCCGCKASQGSAPGTAERPQK</sequence>
<keyword evidence="2" id="KW-1185">Reference proteome</keyword>